<comment type="subcellular location">
    <subcellularLocation>
        <location evidence="1">Cell membrane</location>
        <topology evidence="1">Multi-pass membrane protein</topology>
    </subcellularLocation>
</comment>
<keyword evidence="2" id="KW-0813">Transport</keyword>
<dbReference type="Pfam" id="PF02653">
    <property type="entry name" value="BPD_transp_2"/>
    <property type="match status" value="1"/>
</dbReference>
<dbReference type="PROSITE" id="PS50893">
    <property type="entry name" value="ABC_TRANSPORTER_2"/>
    <property type="match status" value="1"/>
</dbReference>
<feature type="transmembrane region" description="Helical" evidence="9">
    <location>
        <begin position="82"/>
        <end position="101"/>
    </location>
</feature>
<evidence type="ECO:0000256" key="3">
    <source>
        <dbReference type="ARBA" id="ARBA00022475"/>
    </source>
</evidence>
<evidence type="ECO:0000256" key="4">
    <source>
        <dbReference type="ARBA" id="ARBA00022692"/>
    </source>
</evidence>
<dbReference type="InterPro" id="IPR003439">
    <property type="entry name" value="ABC_transporter-like_ATP-bd"/>
</dbReference>
<feature type="transmembrane region" description="Helical" evidence="9">
    <location>
        <begin position="59"/>
        <end position="76"/>
    </location>
</feature>
<feature type="transmembrane region" description="Helical" evidence="9">
    <location>
        <begin position="278"/>
        <end position="298"/>
    </location>
</feature>
<dbReference type="PANTHER" id="PTHR45772">
    <property type="entry name" value="CONSERVED COMPONENT OF ABC TRANSPORTER FOR NATURAL AMINO ACIDS-RELATED"/>
    <property type="match status" value="1"/>
</dbReference>
<evidence type="ECO:0000256" key="2">
    <source>
        <dbReference type="ARBA" id="ARBA00022448"/>
    </source>
</evidence>
<dbReference type="EMBL" id="NJIH01000010">
    <property type="protein sequence ID" value="OWT56684.1"/>
    <property type="molecule type" value="Genomic_DNA"/>
</dbReference>
<dbReference type="InterPro" id="IPR027417">
    <property type="entry name" value="P-loop_NTPase"/>
</dbReference>
<feature type="transmembrane region" description="Helical" evidence="9">
    <location>
        <begin position="156"/>
        <end position="175"/>
    </location>
</feature>
<dbReference type="GO" id="GO:0005886">
    <property type="term" value="C:plasma membrane"/>
    <property type="evidence" value="ECO:0007669"/>
    <property type="project" value="UniProtKB-SubCell"/>
</dbReference>
<feature type="transmembrane region" description="Helical" evidence="9">
    <location>
        <begin position="242"/>
        <end position="266"/>
    </location>
</feature>
<gene>
    <name evidence="11" type="ORF">CEY11_17380</name>
</gene>
<dbReference type="CDD" id="cd03219">
    <property type="entry name" value="ABC_Mj1267_LivG_branched"/>
    <property type="match status" value="1"/>
</dbReference>
<evidence type="ECO:0000313" key="12">
    <source>
        <dbReference type="Proteomes" id="UP000214603"/>
    </source>
</evidence>
<keyword evidence="4 9" id="KW-0812">Transmembrane</keyword>
<protein>
    <submittedName>
        <fullName evidence="11">Metal-dependent hydrolase</fullName>
    </submittedName>
</protein>
<evidence type="ECO:0000256" key="5">
    <source>
        <dbReference type="ARBA" id="ARBA00022741"/>
    </source>
</evidence>
<accession>A0A225M5Q8</accession>
<dbReference type="Pfam" id="PF12399">
    <property type="entry name" value="BCA_ABC_TP_C"/>
    <property type="match status" value="1"/>
</dbReference>
<dbReference type="Pfam" id="PF00005">
    <property type="entry name" value="ABC_tran"/>
    <property type="match status" value="1"/>
</dbReference>
<dbReference type="GO" id="GO:0015658">
    <property type="term" value="F:branched-chain amino acid transmembrane transporter activity"/>
    <property type="evidence" value="ECO:0007669"/>
    <property type="project" value="InterPro"/>
</dbReference>
<comment type="caution">
    <text evidence="11">The sequence shown here is derived from an EMBL/GenBank/DDBJ whole genome shotgun (WGS) entry which is preliminary data.</text>
</comment>
<organism evidence="11 12">
    <name type="scientific">Candidimonas nitroreducens</name>
    <dbReference type="NCBI Taxonomy" id="683354"/>
    <lineage>
        <taxon>Bacteria</taxon>
        <taxon>Pseudomonadati</taxon>
        <taxon>Pseudomonadota</taxon>
        <taxon>Betaproteobacteria</taxon>
        <taxon>Burkholderiales</taxon>
        <taxon>Alcaligenaceae</taxon>
        <taxon>Candidimonas</taxon>
    </lineage>
</organism>
<reference evidence="12" key="1">
    <citation type="submission" date="2017-06" db="EMBL/GenBank/DDBJ databases">
        <title>Herbaspirillum phytohormonus sp. nov., isolated from the root nodule of Robinia pseudoacacia in lead-zinc mine.</title>
        <authorList>
            <person name="Fan M."/>
            <person name="Lin Y."/>
        </authorList>
    </citation>
    <scope>NUCLEOTIDE SEQUENCE [LARGE SCALE GENOMIC DNA]</scope>
    <source>
        <strain evidence="12">SC-089</strain>
    </source>
</reference>
<dbReference type="InterPro" id="IPR001851">
    <property type="entry name" value="ABC_transp_permease"/>
</dbReference>
<sequence length="612" mass="66127">MRSRLVLYVALVVLALLPLLQATPEFWITQLNYIGLASMVVLGLVLLTGVGGLTSFGQAAFVGIGAYTTAWMTTALGTSPWLALVVGLILTFVVAYVLGAITLRLSGHFLPLGTLAWCLALYYLFGNLEFLGQYDGISGIAPIHFFGLSLEHGRHLYYLIWVILLLSMWATHNLLDSRPGRAIRALRSGGGMAESFGVHMLAYKVVIFVYAALLACVSGWLYAHMQRAVSPSPFGLKYGIEYLFMAVVGGAGSIWGAIAGSGLILILKDQIQNVLPQVLHTTANFELIVFGVLMIWVLQYARNGVWPIVVSWWQALAGARGRRSPPPPEAPLLPQRPRPEKGSLVLEVEGIRKVFGGLVAVNDISFTLRAGEIMGLIGPNGAGKSTTFNLITGVLPLTGGTVNFLGRRLDQLRSREIARLGVGRTFQHVQLLPTMTVLENVALGAHLRSNIGVLSAALHLERRGEAELLHEAARQLQRVGLGDYLYEQAGNLALGQQRILEIARALAADPVLLLLDEPAAGLRYKEKQELAQVLDQLRAEGMSILLVEHDMDFVMSLTDHLVVMDFGTKLAEGLPAEVQSNPAVLEAYLGGIDEDMEFDDEPGGTAAAGATA</sequence>
<dbReference type="SUPFAM" id="SSF52540">
    <property type="entry name" value="P-loop containing nucleoside triphosphate hydrolases"/>
    <property type="match status" value="1"/>
</dbReference>
<dbReference type="CDD" id="cd06581">
    <property type="entry name" value="TM_PBP1_LivM_like"/>
    <property type="match status" value="1"/>
</dbReference>
<dbReference type="AlphaFoldDB" id="A0A225M5Q8"/>
<dbReference type="PANTHER" id="PTHR45772:SF2">
    <property type="entry name" value="ABC TRANSPORTER ATP-BINDING PROTEIN"/>
    <property type="match status" value="1"/>
</dbReference>
<name>A0A225M5Q8_9BURK</name>
<evidence type="ECO:0000256" key="8">
    <source>
        <dbReference type="ARBA" id="ARBA00023136"/>
    </source>
</evidence>
<feature type="transmembrane region" description="Helical" evidence="9">
    <location>
        <begin position="196"/>
        <end position="222"/>
    </location>
</feature>
<evidence type="ECO:0000256" key="6">
    <source>
        <dbReference type="ARBA" id="ARBA00022840"/>
    </source>
</evidence>
<evidence type="ECO:0000256" key="7">
    <source>
        <dbReference type="ARBA" id="ARBA00022989"/>
    </source>
</evidence>
<dbReference type="InterPro" id="IPR003593">
    <property type="entry name" value="AAA+_ATPase"/>
</dbReference>
<dbReference type="SMART" id="SM00382">
    <property type="entry name" value="AAA"/>
    <property type="match status" value="1"/>
</dbReference>
<feature type="transmembrane region" description="Helical" evidence="9">
    <location>
        <begin position="108"/>
        <end position="125"/>
    </location>
</feature>
<feature type="transmembrane region" description="Helical" evidence="9">
    <location>
        <begin position="32"/>
        <end position="52"/>
    </location>
</feature>
<evidence type="ECO:0000256" key="9">
    <source>
        <dbReference type="SAM" id="Phobius"/>
    </source>
</evidence>
<dbReference type="RefSeq" id="WP_088604692.1">
    <property type="nucleotide sequence ID" value="NZ_NJIH01000010.1"/>
</dbReference>
<dbReference type="Proteomes" id="UP000214603">
    <property type="component" value="Unassembled WGS sequence"/>
</dbReference>
<dbReference type="OrthoDB" id="5290247at2"/>
<evidence type="ECO:0000259" key="10">
    <source>
        <dbReference type="PROSITE" id="PS50893"/>
    </source>
</evidence>
<feature type="domain" description="ABC transporter" evidence="10">
    <location>
        <begin position="346"/>
        <end position="591"/>
    </location>
</feature>
<keyword evidence="12" id="KW-1185">Reference proteome</keyword>
<dbReference type="InterPro" id="IPR032823">
    <property type="entry name" value="BCA_ABC_TP_C"/>
</dbReference>
<keyword evidence="8 9" id="KW-0472">Membrane</keyword>
<evidence type="ECO:0000313" key="11">
    <source>
        <dbReference type="EMBL" id="OWT56684.1"/>
    </source>
</evidence>
<keyword evidence="5" id="KW-0547">Nucleotide-binding</keyword>
<dbReference type="InterPro" id="IPR043428">
    <property type="entry name" value="LivM-like"/>
</dbReference>
<evidence type="ECO:0000256" key="1">
    <source>
        <dbReference type="ARBA" id="ARBA00004651"/>
    </source>
</evidence>
<keyword evidence="6" id="KW-0067">ATP-binding</keyword>
<keyword evidence="3" id="KW-1003">Cell membrane</keyword>
<proteinExistence type="predicted"/>
<keyword evidence="11" id="KW-0378">Hydrolase</keyword>
<dbReference type="FunFam" id="3.40.50.300:FF:000421">
    <property type="entry name" value="Branched-chain amino acid ABC transporter ATP-binding protein"/>
    <property type="match status" value="1"/>
</dbReference>
<dbReference type="GO" id="GO:0016887">
    <property type="term" value="F:ATP hydrolysis activity"/>
    <property type="evidence" value="ECO:0007669"/>
    <property type="project" value="InterPro"/>
</dbReference>
<dbReference type="GO" id="GO:0005524">
    <property type="term" value="F:ATP binding"/>
    <property type="evidence" value="ECO:0007669"/>
    <property type="project" value="UniProtKB-KW"/>
</dbReference>
<dbReference type="InterPro" id="IPR051120">
    <property type="entry name" value="ABC_AA/LPS_Transport"/>
</dbReference>
<keyword evidence="7 9" id="KW-1133">Transmembrane helix</keyword>
<dbReference type="Gene3D" id="3.40.50.300">
    <property type="entry name" value="P-loop containing nucleotide triphosphate hydrolases"/>
    <property type="match status" value="1"/>
</dbReference>